<protein>
    <submittedName>
        <fullName evidence="1">Uncharacterized protein</fullName>
    </submittedName>
</protein>
<organism evidence="1 2">
    <name type="scientific">Moraxella lacunata</name>
    <dbReference type="NCBI Taxonomy" id="477"/>
    <lineage>
        <taxon>Bacteria</taxon>
        <taxon>Pseudomonadati</taxon>
        <taxon>Pseudomonadota</taxon>
        <taxon>Gammaproteobacteria</taxon>
        <taxon>Moraxellales</taxon>
        <taxon>Moraxellaceae</taxon>
        <taxon>Moraxella</taxon>
    </lineage>
</organism>
<dbReference type="GeneID" id="302271476"/>
<reference evidence="1 2" key="1">
    <citation type="submission" date="2018-06" db="EMBL/GenBank/DDBJ databases">
        <authorList>
            <consortium name="Pathogen Informatics"/>
            <person name="Doyle S."/>
        </authorList>
    </citation>
    <scope>NUCLEOTIDE SEQUENCE [LARGE SCALE GENOMIC DNA]</scope>
    <source>
        <strain evidence="1 2">NCTC7911</strain>
    </source>
</reference>
<sequence length="144" mass="16235">MPLYDNALEIIRTNLGQLKNGERPKFVAIGKLTDEQLATINQKQLENGLPVVQCNEILYMGKHHYNSRAVKDGYSIDDLVKQVESALAETSVIENNKVLKSTVLRDDGYGNMVQDWAVFEMTAKRPKMELFSVIPKGDDNKPPK</sequence>
<gene>
    <name evidence="1" type="ORF">NCTC7911_03001</name>
</gene>
<dbReference type="RefSeq" id="WP_115248414.1">
    <property type="nucleotide sequence ID" value="NZ_UGQC01000003.1"/>
</dbReference>
<dbReference type="AlphaFoldDB" id="A0A378UC89"/>
<evidence type="ECO:0000313" key="1">
    <source>
        <dbReference type="EMBL" id="STZ74820.1"/>
    </source>
</evidence>
<dbReference type="EMBL" id="UGQC01000003">
    <property type="protein sequence ID" value="STZ74820.1"/>
    <property type="molecule type" value="Genomic_DNA"/>
</dbReference>
<keyword evidence="2" id="KW-1185">Reference proteome</keyword>
<dbReference type="Proteomes" id="UP000254107">
    <property type="component" value="Unassembled WGS sequence"/>
</dbReference>
<name>A0A378UC89_MORLA</name>
<accession>A0A378UC89</accession>
<proteinExistence type="predicted"/>
<evidence type="ECO:0000313" key="2">
    <source>
        <dbReference type="Proteomes" id="UP000254107"/>
    </source>
</evidence>